<organism evidence="1 2">
    <name type="scientific">Halorubrum glutamatedens</name>
    <dbReference type="NCBI Taxonomy" id="2707018"/>
    <lineage>
        <taxon>Archaea</taxon>
        <taxon>Methanobacteriati</taxon>
        <taxon>Methanobacteriota</taxon>
        <taxon>Stenosarchaea group</taxon>
        <taxon>Halobacteria</taxon>
        <taxon>Halobacteriales</taxon>
        <taxon>Haloferacaceae</taxon>
        <taxon>Halorubrum</taxon>
    </lineage>
</organism>
<comment type="caution">
    <text evidence="1">The sequence shown here is derived from an EMBL/GenBank/DDBJ whole genome shotgun (WGS) entry which is preliminary data.</text>
</comment>
<reference evidence="1 2" key="1">
    <citation type="journal article" date="2019" name="Int. J. Syst. Evol. Microbiol.">
        <title>The Global Catalogue of Microorganisms (GCM) 10K type strain sequencing project: providing services to taxonomists for standard genome sequencing and annotation.</title>
        <authorList>
            <consortium name="The Broad Institute Genomics Platform"/>
            <consortium name="The Broad Institute Genome Sequencing Center for Infectious Disease"/>
            <person name="Wu L."/>
            <person name="Ma J."/>
        </authorList>
    </citation>
    <scope>NUCLEOTIDE SEQUENCE [LARGE SCALE GENOMIC DNA]</scope>
    <source>
        <strain evidence="1 2">CGMCC 1.16026</strain>
    </source>
</reference>
<sequence length="104" mass="11822">MTHEIRFTIQLLAYLDIGVVTQSEDEYRVTTDYENEVQLVRSLETLSNLLPKMGAANNLIDRFRRFRSINAVESKYYAYSFSPGPLLQEPSIAGALHQGSHTTL</sequence>
<accession>A0ABD5QUT5</accession>
<dbReference type="AlphaFoldDB" id="A0ABD5QUT5"/>
<keyword evidence="2" id="KW-1185">Reference proteome</keyword>
<dbReference type="EMBL" id="JBHSKV010000018">
    <property type="protein sequence ID" value="MFC5135881.1"/>
    <property type="molecule type" value="Genomic_DNA"/>
</dbReference>
<evidence type="ECO:0000313" key="1">
    <source>
        <dbReference type="EMBL" id="MFC5135881.1"/>
    </source>
</evidence>
<name>A0ABD5QUT5_9EURY</name>
<protein>
    <submittedName>
        <fullName evidence="1">Uncharacterized protein</fullName>
    </submittedName>
</protein>
<evidence type="ECO:0000313" key="2">
    <source>
        <dbReference type="Proteomes" id="UP001596145"/>
    </source>
</evidence>
<dbReference type="Proteomes" id="UP001596145">
    <property type="component" value="Unassembled WGS sequence"/>
</dbReference>
<proteinExistence type="predicted"/>
<gene>
    <name evidence="1" type="ORF">ACFPJA_14290</name>
</gene>
<dbReference type="RefSeq" id="WP_122105187.1">
    <property type="nucleotide sequence ID" value="NZ_JBHSKV010000018.1"/>
</dbReference>